<dbReference type="PANTHER" id="PTHR33279">
    <property type="entry name" value="SULFUR CARRIER PROTEIN YEDF-RELATED"/>
    <property type="match status" value="1"/>
</dbReference>
<evidence type="ECO:0000313" key="3">
    <source>
        <dbReference type="Proteomes" id="UP000247586"/>
    </source>
</evidence>
<dbReference type="CDD" id="cd00291">
    <property type="entry name" value="SirA_YedF_YeeD"/>
    <property type="match status" value="1"/>
</dbReference>
<dbReference type="Pfam" id="PF01206">
    <property type="entry name" value="TusA"/>
    <property type="match status" value="1"/>
</dbReference>
<dbReference type="InterPro" id="IPR001455">
    <property type="entry name" value="TusA-like"/>
</dbReference>
<dbReference type="AlphaFoldDB" id="A0A2U9IR56"/>
<evidence type="ECO:0000313" key="2">
    <source>
        <dbReference type="EMBL" id="AWR98447.1"/>
    </source>
</evidence>
<dbReference type="GeneID" id="36833783"/>
<dbReference type="InterPro" id="IPR036868">
    <property type="entry name" value="TusA-like_sf"/>
</dbReference>
<protein>
    <submittedName>
        <fullName evidence="2">Response regulator SirA</fullName>
    </submittedName>
</protein>
<dbReference type="EMBL" id="CP029287">
    <property type="protein sequence ID" value="AWR98447.1"/>
    <property type="molecule type" value="Genomic_DNA"/>
</dbReference>
<proteinExistence type="predicted"/>
<reference evidence="2" key="1">
    <citation type="submission" date="2018-05" db="EMBL/GenBank/DDBJ databases">
        <title>Complete Genome Sequences of Extremely Thermoacidophilic, Metal-Mobilizing Type-Strain Members of the Archaeal Family Sulfolobaceae: Acidianus brierleyi DSM-1651T, Acidianus sulfidivorans DSM-18786T, Metallosphaera hakonensis DSM-7519T, and Metallosphaera prunae DSM-10039T.</title>
        <authorList>
            <person name="Counts J.A."/>
            <person name="Kelly R.M."/>
        </authorList>
    </citation>
    <scope>NUCLEOTIDE SEQUENCE [LARGE SCALE GENOMIC DNA]</scope>
    <source>
        <strain evidence="2">HO1-1</strain>
    </source>
</reference>
<dbReference type="PROSITE" id="PS01148">
    <property type="entry name" value="UPF0033"/>
    <property type="match status" value="1"/>
</dbReference>
<feature type="domain" description="UPF0033" evidence="1">
    <location>
        <begin position="14"/>
        <end position="38"/>
    </location>
</feature>
<dbReference type="Proteomes" id="UP000247586">
    <property type="component" value="Chromosome"/>
</dbReference>
<evidence type="ECO:0000259" key="1">
    <source>
        <dbReference type="PROSITE" id="PS01148"/>
    </source>
</evidence>
<keyword evidence="3" id="KW-1185">Reference proteome</keyword>
<sequence length="82" mass="9242">MEDKLRNARPDQVLDLRGESCPEPQIEIVKKLNSMNQGEVLEVITDEEPMDVTIPAICKGRGYPCVSVREGTTFRIKILKAK</sequence>
<accession>A0A2U9IR56</accession>
<dbReference type="RefSeq" id="WP_054836769.1">
    <property type="nucleotide sequence ID" value="NZ_BBBA01000010.1"/>
</dbReference>
<dbReference type="Gene3D" id="3.30.110.40">
    <property type="entry name" value="TusA-like domain"/>
    <property type="match status" value="1"/>
</dbReference>
<dbReference type="STRING" id="1293036.GCA_001315825_01749"/>
<dbReference type="SUPFAM" id="SSF64307">
    <property type="entry name" value="SirA-like"/>
    <property type="match status" value="1"/>
</dbReference>
<dbReference type="OrthoDB" id="45650at2157"/>
<gene>
    <name evidence="2" type="ORF">DFR87_00535</name>
</gene>
<dbReference type="KEGG" id="mhk:DFR87_00535"/>
<dbReference type="PANTHER" id="PTHR33279:SF18">
    <property type="entry name" value="SULFUR CARRIER PROTEIN MJ0990-RELATED"/>
    <property type="match status" value="1"/>
</dbReference>
<name>A0A2U9IR56_9CREN</name>
<organism evidence="2 3">
    <name type="scientific">Metallosphaera hakonensis JCM 8857 = DSM 7519</name>
    <dbReference type="NCBI Taxonomy" id="1293036"/>
    <lineage>
        <taxon>Archaea</taxon>
        <taxon>Thermoproteota</taxon>
        <taxon>Thermoprotei</taxon>
        <taxon>Sulfolobales</taxon>
        <taxon>Sulfolobaceae</taxon>
        <taxon>Metallosphaera</taxon>
    </lineage>
</organism>